<evidence type="ECO:0000313" key="2">
    <source>
        <dbReference type="EMBL" id="CAA9421266.1"/>
    </source>
</evidence>
<gene>
    <name evidence="2" type="ORF">AVDCRST_MAG66-2675</name>
</gene>
<evidence type="ECO:0008006" key="3">
    <source>
        <dbReference type="Google" id="ProtNLM"/>
    </source>
</evidence>
<dbReference type="InterPro" id="IPR010767">
    <property type="entry name" value="Phage_CGC-2007_Cje0229"/>
</dbReference>
<protein>
    <recommendedName>
        <fullName evidence="3">DUF1353 domain-containing protein</fullName>
    </recommendedName>
</protein>
<sequence>MTFVTGDRVLVRQFDDTDWLLAEEVVYAGRTDTFVVPAGTLTDFASVPRVFAWLVPKYGRYTAAAVLHDHLVRVERPAGRISPRDADGLFRRAMRELGVPFLQRWFMWAAVRLGSLTDRDGRPGWLRDAPAVLLVLLAALPVVTVPALAIAVGFVVFGLLELVTYGVLLVAHRVRPGDRELVAPRPTLRT</sequence>
<name>A0A6J4PNC2_9PSEU</name>
<keyword evidence="1" id="KW-1133">Transmembrane helix</keyword>
<keyword evidence="1" id="KW-0812">Transmembrane</keyword>
<keyword evidence="1" id="KW-0472">Membrane</keyword>
<accession>A0A6J4PNC2</accession>
<evidence type="ECO:0000256" key="1">
    <source>
        <dbReference type="SAM" id="Phobius"/>
    </source>
</evidence>
<organism evidence="2">
    <name type="scientific">uncultured Pseudonocardia sp</name>
    <dbReference type="NCBI Taxonomy" id="211455"/>
    <lineage>
        <taxon>Bacteria</taxon>
        <taxon>Bacillati</taxon>
        <taxon>Actinomycetota</taxon>
        <taxon>Actinomycetes</taxon>
        <taxon>Pseudonocardiales</taxon>
        <taxon>Pseudonocardiaceae</taxon>
        <taxon>Pseudonocardia</taxon>
        <taxon>environmental samples</taxon>
    </lineage>
</organism>
<dbReference type="AlphaFoldDB" id="A0A6J4PNC2"/>
<reference evidence="2" key="1">
    <citation type="submission" date="2020-02" db="EMBL/GenBank/DDBJ databases">
        <authorList>
            <person name="Meier V. D."/>
        </authorList>
    </citation>
    <scope>NUCLEOTIDE SEQUENCE</scope>
    <source>
        <strain evidence="2">AVDCRST_MAG66</strain>
    </source>
</reference>
<dbReference type="EMBL" id="CADCUS010000391">
    <property type="protein sequence ID" value="CAA9421266.1"/>
    <property type="molecule type" value="Genomic_DNA"/>
</dbReference>
<feature type="transmembrane region" description="Helical" evidence="1">
    <location>
        <begin position="149"/>
        <end position="171"/>
    </location>
</feature>
<feature type="transmembrane region" description="Helical" evidence="1">
    <location>
        <begin position="125"/>
        <end position="143"/>
    </location>
</feature>
<dbReference type="Pfam" id="PF07087">
    <property type="entry name" value="DUF1353"/>
    <property type="match status" value="1"/>
</dbReference>
<proteinExistence type="predicted"/>